<feature type="transmembrane region" description="Helical" evidence="6">
    <location>
        <begin position="526"/>
        <end position="550"/>
    </location>
</feature>
<evidence type="ECO:0000256" key="5">
    <source>
        <dbReference type="RuleBase" id="RU000320"/>
    </source>
</evidence>
<feature type="transmembrane region" description="Helical" evidence="6">
    <location>
        <begin position="72"/>
        <end position="96"/>
    </location>
</feature>
<dbReference type="EMBL" id="AP025017">
    <property type="protein sequence ID" value="BDA63748.1"/>
    <property type="molecule type" value="Genomic_DNA"/>
</dbReference>
<dbReference type="Pfam" id="PF00662">
    <property type="entry name" value="Proton_antipo_N"/>
    <property type="match status" value="1"/>
</dbReference>
<comment type="subcellular location">
    <subcellularLocation>
        <location evidence="1">Endomembrane system</location>
        <topology evidence="1">Multi-pass membrane protein</topology>
    </subcellularLocation>
    <subcellularLocation>
        <location evidence="5">Membrane</location>
        <topology evidence="5">Multi-pass membrane protein</topology>
    </subcellularLocation>
</comment>
<keyword evidence="3 6" id="KW-1133">Transmembrane helix</keyword>
<feature type="transmembrane region" description="Helical" evidence="6">
    <location>
        <begin position="270"/>
        <end position="291"/>
    </location>
</feature>
<feature type="transmembrane region" description="Helical" evidence="6">
    <location>
        <begin position="570"/>
        <end position="590"/>
    </location>
</feature>
<feature type="transmembrane region" description="Helical" evidence="6">
    <location>
        <begin position="238"/>
        <end position="258"/>
    </location>
</feature>
<feature type="domain" description="NADH-Ubiquinone oxidoreductase (complex I) chain 5 N-terminal" evidence="9">
    <location>
        <begin position="112"/>
        <end position="162"/>
    </location>
</feature>
<evidence type="ECO:0000256" key="6">
    <source>
        <dbReference type="SAM" id="Phobius"/>
    </source>
</evidence>
<dbReference type="PRINTS" id="PR01434">
    <property type="entry name" value="NADHDHGNASE5"/>
</dbReference>
<evidence type="ECO:0000256" key="1">
    <source>
        <dbReference type="ARBA" id="ARBA00004127"/>
    </source>
</evidence>
<evidence type="ECO:0000313" key="10">
    <source>
        <dbReference type="EMBL" id="BDA63748.1"/>
    </source>
</evidence>
<keyword evidence="7" id="KW-0732">Signal</keyword>
<feature type="transmembrane region" description="Helical" evidence="6">
    <location>
        <begin position="429"/>
        <end position="451"/>
    </location>
</feature>
<evidence type="ECO:0000256" key="3">
    <source>
        <dbReference type="ARBA" id="ARBA00022989"/>
    </source>
</evidence>
<evidence type="ECO:0000256" key="7">
    <source>
        <dbReference type="SAM" id="SignalP"/>
    </source>
</evidence>
<feature type="transmembrane region" description="Helical" evidence="6">
    <location>
        <begin position="46"/>
        <end position="65"/>
    </location>
</feature>
<dbReference type="PANTHER" id="PTHR42829">
    <property type="entry name" value="NADH-UBIQUINONE OXIDOREDUCTASE CHAIN 5"/>
    <property type="match status" value="1"/>
</dbReference>
<evidence type="ECO:0000313" key="11">
    <source>
        <dbReference type="Proteomes" id="UP000824496"/>
    </source>
</evidence>
<dbReference type="Gene3D" id="1.20.5.2700">
    <property type="match status" value="1"/>
</dbReference>
<feature type="transmembrane region" description="Helical" evidence="6">
    <location>
        <begin position="671"/>
        <end position="689"/>
    </location>
</feature>
<feature type="chain" id="PRO_5045398901" evidence="7">
    <location>
        <begin position="18"/>
        <end position="691"/>
    </location>
</feature>
<dbReference type="InterPro" id="IPR018393">
    <property type="entry name" value="NADHpl_OxRdtase_5_subgr"/>
</dbReference>
<protein>
    <submittedName>
        <fullName evidence="10">NADH-quinone oxidoreductase subunit L</fullName>
    </submittedName>
</protein>
<dbReference type="PANTHER" id="PTHR42829:SF2">
    <property type="entry name" value="NADH-UBIQUINONE OXIDOREDUCTASE CHAIN 5"/>
    <property type="match status" value="1"/>
</dbReference>
<feature type="domain" description="NADH:quinone oxidoreductase/Mrp antiporter transmembrane" evidence="8">
    <location>
        <begin position="181"/>
        <end position="474"/>
    </location>
</feature>
<evidence type="ECO:0000259" key="8">
    <source>
        <dbReference type="Pfam" id="PF00361"/>
    </source>
</evidence>
<dbReference type="InterPro" id="IPR003945">
    <property type="entry name" value="NU5C-like"/>
</dbReference>
<dbReference type="Pfam" id="PF00361">
    <property type="entry name" value="Proton_antipo_M"/>
    <property type="match status" value="1"/>
</dbReference>
<gene>
    <name evidence="10" type="primary">nuoL</name>
    <name evidence="10" type="ORF">MANAM107_05820</name>
</gene>
<dbReference type="NCBIfam" id="NF005141">
    <property type="entry name" value="PRK06590.1"/>
    <property type="match status" value="1"/>
</dbReference>
<sequence>MTLMTAMSTAAGAPALAAGAAAGALPAAEGSGSVVGAAAPATGLAALAWLLIAAPAAGAAILLLAGRRSDAWGHWLGLAASLVSACLGVGILAQVLGLPASERVMEADLWRWFSSGDLTVDVGLRIDPLSLTFVVLVTFVGFLIHLYSVAYMSHDRDRRRFFAYLNLFVAAMLTLVLGDSYLVLFVGWEGVGLASYLLIGFWNTAEADAPRSEREKSVDNATAAKKAFLMNRVGDMGLLAAMMAMVAQTGSVAFDAVLPAAASGQVSTGWLTAIGLALLVAACGKSAQFPLQAWLGDAMAGPTPVSALIHAATMVTAGVYLMVRSGAILEGAPAAALAVAVIGAITLLLGAIIGSAKDDMKKVLAASTMSQIGYMMLGAGLGPIGYAFAIFHLLTHGFFKAQLFLGAGSVMHAMGDQVDMRRFGALRTAMTITWITMGIGWLAILGVPPLSGFWSKDKIIEAAFIGHGAQPWILGGVALLGAGLTAFYMSRLFFMIFHGTARWTTQDDPQGAVHPHESSPLMTAPLIILSVFSLGLGGLLSAGDAFAIWLEPVTGHVDHTHHVPVLPVPVIMGATLALVVVGVAAAWLLYARRAVPTTAPPAGALVEAARRDMYQDAINETLAMRPGQALVTATRATESHVVDGAVEGVAIGTTAAGRLVRRTESGYVRSYAGYMLAGTVLALIAVVASRF</sequence>
<name>A0ABN6K2Z5_9ACTO</name>
<feature type="transmembrane region" description="Helical" evidence="6">
    <location>
        <begin position="335"/>
        <end position="354"/>
    </location>
</feature>
<feature type="signal peptide" evidence="7">
    <location>
        <begin position="1"/>
        <end position="17"/>
    </location>
</feature>
<dbReference type="InterPro" id="IPR001516">
    <property type="entry name" value="Proton_antipo_N"/>
</dbReference>
<dbReference type="Proteomes" id="UP000824496">
    <property type="component" value="Chromosome"/>
</dbReference>
<proteinExistence type="predicted"/>
<dbReference type="NCBIfam" id="TIGR01974">
    <property type="entry name" value="NDH_I_L"/>
    <property type="match status" value="1"/>
</dbReference>
<keyword evidence="4 6" id="KW-0472">Membrane</keyword>
<feature type="transmembrane region" description="Helical" evidence="6">
    <location>
        <begin position="471"/>
        <end position="494"/>
    </location>
</feature>
<feature type="transmembrane region" description="Helical" evidence="6">
    <location>
        <begin position="303"/>
        <end position="323"/>
    </location>
</feature>
<keyword evidence="2 5" id="KW-0812">Transmembrane</keyword>
<evidence type="ECO:0000256" key="4">
    <source>
        <dbReference type="ARBA" id="ARBA00023136"/>
    </source>
</evidence>
<feature type="transmembrane region" description="Helical" evidence="6">
    <location>
        <begin position="129"/>
        <end position="149"/>
    </location>
</feature>
<dbReference type="InterPro" id="IPR001750">
    <property type="entry name" value="ND/Mrp_TM"/>
</dbReference>
<reference evidence="10 11" key="1">
    <citation type="submission" date="2021-08" db="EMBL/GenBank/DDBJ databases">
        <title>Whole genome sequence of novel Actinomyces species strain MAS-1.</title>
        <authorList>
            <person name="Saito M."/>
            <person name="Kuwahara N."/>
            <person name="Takizawa T."/>
            <person name="Gotouda H."/>
            <person name="Ochiai T."/>
        </authorList>
    </citation>
    <scope>NUCLEOTIDE SEQUENCE [LARGE SCALE GENOMIC DNA]</scope>
    <source>
        <strain evidence="10 11">MAS-1</strain>
    </source>
</reference>
<evidence type="ECO:0000256" key="2">
    <source>
        <dbReference type="ARBA" id="ARBA00022692"/>
    </source>
</evidence>
<feature type="transmembrane region" description="Helical" evidence="6">
    <location>
        <begin position="374"/>
        <end position="394"/>
    </location>
</feature>
<dbReference type="PRINTS" id="PR01435">
    <property type="entry name" value="NPOXDRDTASE5"/>
</dbReference>
<evidence type="ECO:0000259" key="9">
    <source>
        <dbReference type="Pfam" id="PF00662"/>
    </source>
</evidence>
<organism evidence="10 11">
    <name type="scientific">Actinomyces capricornis</name>
    <dbReference type="NCBI Taxonomy" id="2755559"/>
    <lineage>
        <taxon>Bacteria</taxon>
        <taxon>Bacillati</taxon>
        <taxon>Actinomycetota</taxon>
        <taxon>Actinomycetes</taxon>
        <taxon>Actinomycetales</taxon>
        <taxon>Actinomycetaceae</taxon>
        <taxon>Actinomyces</taxon>
    </lineage>
</organism>
<feature type="transmembrane region" description="Helical" evidence="6">
    <location>
        <begin position="161"/>
        <end position="188"/>
    </location>
</feature>
<keyword evidence="11" id="KW-1185">Reference proteome</keyword>
<accession>A0ABN6K2Z5</accession>